<dbReference type="OrthoDB" id="1028017at2759"/>
<evidence type="ECO:0000256" key="1">
    <source>
        <dbReference type="ARBA" id="ARBA00003061"/>
    </source>
</evidence>
<dbReference type="AlphaFoldDB" id="A0A6D2HZW2"/>
<dbReference type="SMART" id="SM00108">
    <property type="entry name" value="B_lectin"/>
    <property type="match status" value="1"/>
</dbReference>
<feature type="domain" description="Bulb-type lectin" evidence="6">
    <location>
        <begin position="29"/>
        <end position="149"/>
    </location>
</feature>
<keyword evidence="4" id="KW-0325">Glycoprotein</keyword>
<dbReference type="PANTHER" id="PTHR32444:SF89">
    <property type="entry name" value="S GLYCOPROTEIN"/>
    <property type="match status" value="1"/>
</dbReference>
<dbReference type="CDD" id="cd00028">
    <property type="entry name" value="B_lectin"/>
    <property type="match status" value="1"/>
</dbReference>
<proteinExistence type="predicted"/>
<evidence type="ECO:0000313" key="8">
    <source>
        <dbReference type="EMBL" id="CAA7018704.1"/>
    </source>
</evidence>
<dbReference type="Proteomes" id="UP000467841">
    <property type="component" value="Unassembled WGS sequence"/>
</dbReference>
<dbReference type="Pfam" id="PF08276">
    <property type="entry name" value="PAN_2"/>
    <property type="match status" value="1"/>
</dbReference>
<dbReference type="SUPFAM" id="SSF51110">
    <property type="entry name" value="alpha-D-mannose-specific plant lectins"/>
    <property type="match status" value="1"/>
</dbReference>
<dbReference type="CDD" id="cd01098">
    <property type="entry name" value="PAN_AP_plant"/>
    <property type="match status" value="1"/>
</dbReference>
<dbReference type="GO" id="GO:0048544">
    <property type="term" value="P:recognition of pollen"/>
    <property type="evidence" value="ECO:0007669"/>
    <property type="project" value="InterPro"/>
</dbReference>
<dbReference type="PROSITE" id="PS50948">
    <property type="entry name" value="PAN"/>
    <property type="match status" value="1"/>
</dbReference>
<dbReference type="PROSITE" id="PS50927">
    <property type="entry name" value="BULB_LECTIN"/>
    <property type="match status" value="1"/>
</dbReference>
<accession>A0A6D2HZW2</accession>
<sequence length="424" mass="48030">MMTRRVAHYYPFLIAFLMILIPPTFGLWRLSVDNETIISPGNVFELGVFRGTSSFSGSEYYYLGIWFKRFPRIIVWVANGDTPLYNSTAFLKISGSHLYLLNVTGGLVWQANATIQDPFSGESVVAELLDSGNFVVRYANNSKPDGILWQSFDYPTDTLLPGMELGLFLQGAFQRKSLTSWAGPGDPANGRFTYGVDTRKDNFLESLIYDEYYVETARLEPSYAKIFRTYSNNQRVSCSLRTSINASYYAALRLSYDGVLRWWEWSPKAREMNSLWVLPDEDCDKYNECGPNARCFMSPLKACECLEGFHMSLSDGKEMGYVQNGCLRKSQLNCSVNHVFRKLPNAKLPRIDDDNMVEMSLGLEQCQEKCLKNCSCTAFANMEIPNGGSGCVTWVGDLNDIRTYQQQLLGQDFYLKVVPTHLVG</sequence>
<keyword evidence="9" id="KW-1185">Reference proteome</keyword>
<feature type="signal peptide" evidence="5">
    <location>
        <begin position="1"/>
        <end position="26"/>
    </location>
</feature>
<evidence type="ECO:0000256" key="4">
    <source>
        <dbReference type="ARBA" id="ARBA00023180"/>
    </source>
</evidence>
<dbReference type="Gene3D" id="2.90.10.10">
    <property type="entry name" value="Bulb-type lectin domain"/>
    <property type="match status" value="1"/>
</dbReference>
<dbReference type="Pfam" id="PF01453">
    <property type="entry name" value="B_lectin"/>
    <property type="match status" value="1"/>
</dbReference>
<evidence type="ECO:0000256" key="3">
    <source>
        <dbReference type="ARBA" id="ARBA00023157"/>
    </source>
</evidence>
<evidence type="ECO:0000259" key="7">
    <source>
        <dbReference type="PROSITE" id="PS50948"/>
    </source>
</evidence>
<gene>
    <name evidence="8" type="ORF">MERR_LOCUS5939</name>
</gene>
<evidence type="ECO:0000256" key="2">
    <source>
        <dbReference type="ARBA" id="ARBA00022729"/>
    </source>
</evidence>
<feature type="chain" id="PRO_5025405610" description="Bulb-type lectin domain-containing protein" evidence="5">
    <location>
        <begin position="27"/>
        <end position="424"/>
    </location>
</feature>
<evidence type="ECO:0000259" key="6">
    <source>
        <dbReference type="PROSITE" id="PS50927"/>
    </source>
</evidence>
<evidence type="ECO:0000256" key="5">
    <source>
        <dbReference type="SAM" id="SignalP"/>
    </source>
</evidence>
<evidence type="ECO:0000313" key="9">
    <source>
        <dbReference type="Proteomes" id="UP000467841"/>
    </source>
</evidence>
<keyword evidence="3" id="KW-1015">Disulfide bond</keyword>
<dbReference type="InterPro" id="IPR036426">
    <property type="entry name" value="Bulb-type_lectin_dom_sf"/>
</dbReference>
<comment type="function">
    <text evidence="1">Involved in sporophytic self-incompatibility system (the inability of flowering plants to achieve self-fertilization).</text>
</comment>
<dbReference type="InterPro" id="IPR000858">
    <property type="entry name" value="S_locus_glycoprot_dom"/>
</dbReference>
<dbReference type="InterPro" id="IPR001480">
    <property type="entry name" value="Bulb-type_lectin_dom"/>
</dbReference>
<reference evidence="8" key="1">
    <citation type="submission" date="2020-01" db="EMBL/GenBank/DDBJ databases">
        <authorList>
            <person name="Mishra B."/>
        </authorList>
    </citation>
    <scope>NUCLEOTIDE SEQUENCE [LARGE SCALE GENOMIC DNA]</scope>
</reference>
<evidence type="ECO:0008006" key="10">
    <source>
        <dbReference type="Google" id="ProtNLM"/>
    </source>
</evidence>
<feature type="domain" description="Apple" evidence="7">
    <location>
        <begin position="334"/>
        <end position="418"/>
    </location>
</feature>
<dbReference type="EMBL" id="CACVBM020000410">
    <property type="protein sequence ID" value="CAA7018704.1"/>
    <property type="molecule type" value="Genomic_DNA"/>
</dbReference>
<name>A0A6D2HZW2_9BRAS</name>
<dbReference type="PIRSF" id="PIRSF002686">
    <property type="entry name" value="SLG"/>
    <property type="match status" value="1"/>
</dbReference>
<dbReference type="Pfam" id="PF00954">
    <property type="entry name" value="S_locus_glycop"/>
    <property type="match status" value="1"/>
</dbReference>
<dbReference type="PANTHER" id="PTHR32444">
    <property type="entry name" value="BULB-TYPE LECTIN DOMAIN-CONTAINING PROTEIN"/>
    <property type="match status" value="1"/>
</dbReference>
<protein>
    <recommendedName>
        <fullName evidence="10">Bulb-type lectin domain-containing protein</fullName>
    </recommendedName>
</protein>
<organism evidence="8 9">
    <name type="scientific">Microthlaspi erraticum</name>
    <dbReference type="NCBI Taxonomy" id="1685480"/>
    <lineage>
        <taxon>Eukaryota</taxon>
        <taxon>Viridiplantae</taxon>
        <taxon>Streptophyta</taxon>
        <taxon>Embryophyta</taxon>
        <taxon>Tracheophyta</taxon>
        <taxon>Spermatophyta</taxon>
        <taxon>Magnoliopsida</taxon>
        <taxon>eudicotyledons</taxon>
        <taxon>Gunneridae</taxon>
        <taxon>Pentapetalae</taxon>
        <taxon>rosids</taxon>
        <taxon>malvids</taxon>
        <taxon>Brassicales</taxon>
        <taxon>Brassicaceae</taxon>
        <taxon>Coluteocarpeae</taxon>
        <taxon>Microthlaspi</taxon>
    </lineage>
</organism>
<keyword evidence="2 5" id="KW-0732">Signal</keyword>
<comment type="caution">
    <text evidence="8">The sequence shown here is derived from an EMBL/GenBank/DDBJ whole genome shotgun (WGS) entry which is preliminary data.</text>
</comment>
<dbReference type="SMART" id="SM00473">
    <property type="entry name" value="PAN_AP"/>
    <property type="match status" value="1"/>
</dbReference>
<dbReference type="InterPro" id="IPR035446">
    <property type="entry name" value="SLSG/EP1"/>
</dbReference>
<dbReference type="InterPro" id="IPR003609">
    <property type="entry name" value="Pan_app"/>
</dbReference>